<evidence type="ECO:0000256" key="6">
    <source>
        <dbReference type="ARBA" id="ARBA00022729"/>
    </source>
</evidence>
<dbReference type="InterPro" id="IPR023614">
    <property type="entry name" value="Porin_dom_sf"/>
</dbReference>
<dbReference type="PANTHER" id="PTHR34501">
    <property type="entry name" value="PROTEIN YDDL-RELATED"/>
    <property type="match status" value="1"/>
</dbReference>
<evidence type="ECO:0000259" key="12">
    <source>
        <dbReference type="Pfam" id="PF13609"/>
    </source>
</evidence>
<keyword evidence="3" id="KW-0813">Transport</keyword>
<proteinExistence type="predicted"/>
<evidence type="ECO:0000256" key="4">
    <source>
        <dbReference type="ARBA" id="ARBA00022452"/>
    </source>
</evidence>
<evidence type="ECO:0000256" key="10">
    <source>
        <dbReference type="ARBA" id="ARBA00023237"/>
    </source>
</evidence>
<gene>
    <name evidence="13" type="ORF">AL504_01555</name>
</gene>
<keyword evidence="4" id="KW-1134">Transmembrane beta strand</keyword>
<keyword evidence="6 11" id="KW-0732">Signal</keyword>
<organism evidence="13 14">
    <name type="scientific">Alcaligenes xylosoxydans xylosoxydans</name>
    <name type="common">Achromobacter xylosoxidans</name>
    <dbReference type="NCBI Taxonomy" id="85698"/>
    <lineage>
        <taxon>Bacteria</taxon>
        <taxon>Pseudomonadati</taxon>
        <taxon>Pseudomonadota</taxon>
        <taxon>Betaproteobacteria</taxon>
        <taxon>Burkholderiales</taxon>
        <taxon>Alcaligenaceae</taxon>
        <taxon>Achromobacter</taxon>
    </lineage>
</organism>
<evidence type="ECO:0000256" key="1">
    <source>
        <dbReference type="ARBA" id="ARBA00004571"/>
    </source>
</evidence>
<dbReference type="CDD" id="cd00342">
    <property type="entry name" value="gram_neg_porins"/>
    <property type="match status" value="1"/>
</dbReference>
<evidence type="ECO:0000256" key="2">
    <source>
        <dbReference type="ARBA" id="ARBA00011233"/>
    </source>
</evidence>
<feature type="domain" description="Porin" evidence="12">
    <location>
        <begin position="20"/>
        <end position="340"/>
    </location>
</feature>
<dbReference type="PRINTS" id="PR00184">
    <property type="entry name" value="NEISSPPORIN"/>
</dbReference>
<dbReference type="SUPFAM" id="SSF56935">
    <property type="entry name" value="Porins"/>
    <property type="match status" value="1"/>
</dbReference>
<sequence>MKLTLRIAAAGACLSVFSFSPALAATATSSSVQLYGLIDTGLQYINNGPGGNSKTGMSTGNLSGSRWGLRGTEDLGDGLSTVFVLENGFDSDNGQTMQGGRLFGRQAYVGLSSKSLGRLTLGRHNTLMIDWMSKYNPFDNANFSIKRPDAAFSDRTDNAVMYVGKFGPVSVGGYYSFGWNNEQSFDDKTLGRMIGGGVRYQSGGLDAGVLYHSKNADKPAKGANSDNREDRIVAGLSYDFEGVKVYAGYRWLEQKLTQRNYKNNLTWLGVTYLPVSNNRLSFAVYHLNDSVCDDMNNAVCPAAQAAGTGQKSTMFVLGNEYDLSKRTTVYAVAAYAVNDDKSAQSVIGGKYGANVEPGKNQFGLNLGLRHRF</sequence>
<evidence type="ECO:0000256" key="3">
    <source>
        <dbReference type="ARBA" id="ARBA00022448"/>
    </source>
</evidence>
<comment type="subcellular location">
    <subcellularLocation>
        <location evidence="1">Cell outer membrane</location>
        <topology evidence="1">Multi-pass membrane protein</topology>
    </subcellularLocation>
</comment>
<evidence type="ECO:0000256" key="8">
    <source>
        <dbReference type="ARBA" id="ARBA00023114"/>
    </source>
</evidence>
<keyword evidence="7" id="KW-0406">Ion transport</keyword>
<keyword evidence="10" id="KW-0998">Cell outer membrane</keyword>
<evidence type="ECO:0000313" key="13">
    <source>
        <dbReference type="EMBL" id="AMG34859.1"/>
    </source>
</evidence>
<evidence type="ECO:0000256" key="7">
    <source>
        <dbReference type="ARBA" id="ARBA00023065"/>
    </source>
</evidence>
<comment type="subunit">
    <text evidence="2">Homotrimer.</text>
</comment>
<reference evidence="14" key="1">
    <citation type="submission" date="2015-12" db="EMBL/GenBank/DDBJ databases">
        <title>FDA dAtabase for Regulatory Grade micrObial Sequences (FDA-ARGOS): Supporting development and validation of Infectious Disease Dx tests.</title>
        <authorList>
            <person name="Case J."/>
            <person name="Tallon L."/>
            <person name="Sadzewicz L."/>
            <person name="Sengamalay N."/>
            <person name="Ott S."/>
            <person name="Godinez A."/>
            <person name="Nagaraj S."/>
            <person name="Nadendla S."/>
            <person name="Sichtig H."/>
        </authorList>
    </citation>
    <scope>NUCLEOTIDE SEQUENCE [LARGE SCALE GENOMIC DNA]</scope>
    <source>
        <strain evidence="14">FDAARGOS_147</strain>
    </source>
</reference>
<dbReference type="Proteomes" id="UP000060602">
    <property type="component" value="Chromosome"/>
</dbReference>
<protein>
    <submittedName>
        <fullName evidence="13">Porin</fullName>
    </submittedName>
</protein>
<dbReference type="AlphaFoldDB" id="A0A0X8NV35"/>
<dbReference type="GO" id="GO:0015288">
    <property type="term" value="F:porin activity"/>
    <property type="evidence" value="ECO:0007669"/>
    <property type="project" value="UniProtKB-KW"/>
</dbReference>
<dbReference type="Pfam" id="PF13609">
    <property type="entry name" value="Porin_4"/>
    <property type="match status" value="1"/>
</dbReference>
<dbReference type="RefSeq" id="WP_061070945.1">
    <property type="nucleotide sequence ID" value="NZ_CP014060.2"/>
</dbReference>
<dbReference type="EMBL" id="CP014060">
    <property type="protein sequence ID" value="AMG34859.1"/>
    <property type="molecule type" value="Genomic_DNA"/>
</dbReference>
<keyword evidence="5" id="KW-0812">Transmembrane</keyword>
<evidence type="ECO:0000256" key="5">
    <source>
        <dbReference type="ARBA" id="ARBA00022692"/>
    </source>
</evidence>
<dbReference type="GO" id="GO:0006811">
    <property type="term" value="P:monoatomic ion transport"/>
    <property type="evidence" value="ECO:0007669"/>
    <property type="project" value="UniProtKB-KW"/>
</dbReference>
<dbReference type="PANTHER" id="PTHR34501:SF9">
    <property type="entry name" value="MAJOR OUTER MEMBRANE PROTEIN P.IA"/>
    <property type="match status" value="1"/>
</dbReference>
<dbReference type="GO" id="GO:0046930">
    <property type="term" value="C:pore complex"/>
    <property type="evidence" value="ECO:0007669"/>
    <property type="project" value="UniProtKB-KW"/>
</dbReference>
<evidence type="ECO:0000256" key="9">
    <source>
        <dbReference type="ARBA" id="ARBA00023136"/>
    </source>
</evidence>
<dbReference type="Gene3D" id="2.40.160.10">
    <property type="entry name" value="Porin"/>
    <property type="match status" value="1"/>
</dbReference>
<keyword evidence="9" id="KW-0472">Membrane</keyword>
<dbReference type="GO" id="GO:0009279">
    <property type="term" value="C:cell outer membrane"/>
    <property type="evidence" value="ECO:0007669"/>
    <property type="project" value="UniProtKB-SubCell"/>
</dbReference>
<dbReference type="InterPro" id="IPR050298">
    <property type="entry name" value="Gram-neg_bact_OMP"/>
</dbReference>
<accession>A0A0X8NV35</accession>
<evidence type="ECO:0000256" key="11">
    <source>
        <dbReference type="SAM" id="SignalP"/>
    </source>
</evidence>
<feature type="signal peptide" evidence="11">
    <location>
        <begin position="1"/>
        <end position="24"/>
    </location>
</feature>
<dbReference type="InterPro" id="IPR033900">
    <property type="entry name" value="Gram_neg_porin_domain"/>
</dbReference>
<dbReference type="InterPro" id="IPR002299">
    <property type="entry name" value="Porin_Neis"/>
</dbReference>
<name>A0A0X8NV35_ALCXX</name>
<feature type="chain" id="PRO_5007068964" evidence="11">
    <location>
        <begin position="25"/>
        <end position="372"/>
    </location>
</feature>
<keyword evidence="8" id="KW-0626">Porin</keyword>
<evidence type="ECO:0000313" key="14">
    <source>
        <dbReference type="Proteomes" id="UP000060602"/>
    </source>
</evidence>